<dbReference type="RefSeq" id="WP_138156439.1">
    <property type="nucleotide sequence ID" value="NZ_CP039381.1"/>
</dbReference>
<gene>
    <name evidence="2" type="ORF">E5Z56_02885</name>
</gene>
<dbReference type="SMART" id="SM00257">
    <property type="entry name" value="LysM"/>
    <property type="match status" value="1"/>
</dbReference>
<dbReference type="InterPro" id="IPR009826">
    <property type="entry name" value="DNA_circ_N"/>
</dbReference>
<dbReference type="PROSITE" id="PS51782">
    <property type="entry name" value="LYSM"/>
    <property type="match status" value="1"/>
</dbReference>
<name>A0A4P8XTN2_9FIRM</name>
<organism evidence="2 3">
    <name type="scientific">Ruminococcus bovis</name>
    <dbReference type="NCBI Taxonomy" id="2564099"/>
    <lineage>
        <taxon>Bacteria</taxon>
        <taxon>Bacillati</taxon>
        <taxon>Bacillota</taxon>
        <taxon>Clostridia</taxon>
        <taxon>Eubacteriales</taxon>
        <taxon>Oscillospiraceae</taxon>
        <taxon>Ruminococcus</taxon>
    </lineage>
</organism>
<dbReference type="InterPro" id="IPR036779">
    <property type="entry name" value="LysM_dom_sf"/>
</dbReference>
<dbReference type="Pfam" id="PF01476">
    <property type="entry name" value="LysM"/>
    <property type="match status" value="1"/>
</dbReference>
<accession>A0A4P8XTN2</accession>
<evidence type="ECO:0000313" key="2">
    <source>
        <dbReference type="EMBL" id="QCT06356.1"/>
    </source>
</evidence>
<evidence type="ECO:0000259" key="1">
    <source>
        <dbReference type="PROSITE" id="PS51782"/>
    </source>
</evidence>
<dbReference type="KEGG" id="ruj:E5Z56_02885"/>
<sequence>MKIAKMSFKNHFWTYNPSTVKLLSDREIVEQKIPMGNNLIQNFGRNSRVVTGEGYLFGEDCFSQYDSLWKVHKEETSGLLTIPKFSVMNSYFTSLEIVGEPKENLISYKFTFVEDMSGVDKTYLPSFCYAESDESLWNISNKYDVSIERLMLLNNQLKNPFDLKVGDKVALC</sequence>
<dbReference type="InterPro" id="IPR018392">
    <property type="entry name" value="LysM"/>
</dbReference>
<dbReference type="Proteomes" id="UP000301475">
    <property type="component" value="Chromosome"/>
</dbReference>
<dbReference type="SUPFAM" id="SSF54106">
    <property type="entry name" value="LysM domain"/>
    <property type="match status" value="1"/>
</dbReference>
<dbReference type="AlphaFoldDB" id="A0A4P8XTN2"/>
<evidence type="ECO:0000313" key="3">
    <source>
        <dbReference type="Proteomes" id="UP000301475"/>
    </source>
</evidence>
<reference evidence="2 3" key="1">
    <citation type="submission" date="2019-04" db="EMBL/GenBank/DDBJ databases">
        <authorList>
            <person name="Embree M."/>
            <person name="Gaffney J.R."/>
        </authorList>
    </citation>
    <scope>NUCLEOTIDE SEQUENCE [LARGE SCALE GENOMIC DNA]</scope>
    <source>
        <strain evidence="2 3">JE7A12</strain>
    </source>
</reference>
<feature type="domain" description="LysM" evidence="1">
    <location>
        <begin position="126"/>
        <end position="171"/>
    </location>
</feature>
<dbReference type="EMBL" id="CP039381">
    <property type="protein sequence ID" value="QCT06356.1"/>
    <property type="molecule type" value="Genomic_DNA"/>
</dbReference>
<dbReference type="Pfam" id="PF07157">
    <property type="entry name" value="DNA_circ_N"/>
    <property type="match status" value="1"/>
</dbReference>
<dbReference type="Gene3D" id="3.10.350.10">
    <property type="entry name" value="LysM domain"/>
    <property type="match status" value="1"/>
</dbReference>
<dbReference type="CDD" id="cd00118">
    <property type="entry name" value="LysM"/>
    <property type="match status" value="1"/>
</dbReference>
<keyword evidence="3" id="KW-1185">Reference proteome</keyword>
<dbReference type="OrthoDB" id="9783944at2"/>
<protein>
    <submittedName>
        <fullName evidence="2">LysM peptidoglycan-binding domain-containing protein</fullName>
    </submittedName>
</protein>
<proteinExistence type="predicted"/>